<dbReference type="InterPro" id="IPR029787">
    <property type="entry name" value="Nucleotide_cyclase"/>
</dbReference>
<dbReference type="AlphaFoldDB" id="A0AAX2IU90"/>
<evidence type="ECO:0000313" key="2">
    <source>
        <dbReference type="EMBL" id="SQG90017.1"/>
    </source>
</evidence>
<dbReference type="Pfam" id="PF00990">
    <property type="entry name" value="GGDEF"/>
    <property type="match status" value="1"/>
</dbReference>
<dbReference type="RefSeq" id="WP_027221370.1">
    <property type="nucleotide sequence ID" value="NZ_CAAAIJ010000001.1"/>
</dbReference>
<sequence>MLGNPPILIKLVEKLTHSIRNENFAPRMGGDEFIAIISEIKNYESATTATQKILKHYNLSGNKIEGSIRIGITVPKDGKK</sequence>
<proteinExistence type="predicted"/>
<dbReference type="PROSITE" id="PS50887">
    <property type="entry name" value="GGDEF"/>
    <property type="match status" value="1"/>
</dbReference>
<organism evidence="2 3">
    <name type="scientific">Legionella pneumophila subsp. pascullei</name>
    <dbReference type="NCBI Taxonomy" id="91890"/>
    <lineage>
        <taxon>Bacteria</taxon>
        <taxon>Pseudomonadati</taxon>
        <taxon>Pseudomonadota</taxon>
        <taxon>Gammaproteobacteria</taxon>
        <taxon>Legionellales</taxon>
        <taxon>Legionellaceae</taxon>
        <taxon>Legionella</taxon>
    </lineage>
</organism>
<dbReference type="Proteomes" id="UP000249566">
    <property type="component" value="Chromosome 1"/>
</dbReference>
<feature type="domain" description="GGDEF" evidence="1">
    <location>
        <begin position="1"/>
        <end position="80"/>
    </location>
</feature>
<evidence type="ECO:0000259" key="1">
    <source>
        <dbReference type="PROSITE" id="PS50887"/>
    </source>
</evidence>
<evidence type="ECO:0000313" key="3">
    <source>
        <dbReference type="Proteomes" id="UP000249566"/>
    </source>
</evidence>
<protein>
    <submittedName>
        <fullName evidence="2">Sensory box protein, GGDEF family protein, LssE</fullName>
    </submittedName>
</protein>
<dbReference type="InterPro" id="IPR043128">
    <property type="entry name" value="Rev_trsase/Diguanyl_cyclase"/>
</dbReference>
<dbReference type="EMBL" id="LS483412">
    <property type="protein sequence ID" value="SQG90017.1"/>
    <property type="molecule type" value="Genomic_DNA"/>
</dbReference>
<accession>A0AAX2IU90</accession>
<dbReference type="InterPro" id="IPR000160">
    <property type="entry name" value="GGDEF_dom"/>
</dbReference>
<dbReference type="Gene3D" id="3.30.70.270">
    <property type="match status" value="1"/>
</dbReference>
<dbReference type="SUPFAM" id="SSF55073">
    <property type="entry name" value="Nucleotide cyclase"/>
    <property type="match status" value="1"/>
</dbReference>
<gene>
    <name evidence="2" type="ORF">NCTC12272_01203</name>
</gene>
<name>A0AAX2IU90_LEGPN</name>
<reference evidence="2 3" key="1">
    <citation type="submission" date="2018-06" db="EMBL/GenBank/DDBJ databases">
        <authorList>
            <consortium name="Pathogen Informatics"/>
            <person name="Doyle S."/>
        </authorList>
    </citation>
    <scope>NUCLEOTIDE SEQUENCE [LARGE SCALE GENOMIC DNA]</scope>
    <source>
        <strain evidence="2 3">NCTC12272</strain>
    </source>
</reference>